<name>A0ABT0SBK3_9SPHN</name>
<evidence type="ECO:0000256" key="1">
    <source>
        <dbReference type="ARBA" id="ARBA00023098"/>
    </source>
</evidence>
<feature type="active site" description="Proton acceptor" evidence="2">
    <location>
        <position position="225"/>
    </location>
</feature>
<evidence type="ECO:0000256" key="2">
    <source>
        <dbReference type="PROSITE-ProRule" id="PRU01161"/>
    </source>
</evidence>
<feature type="short sequence motif" description="DGA/G" evidence="2">
    <location>
        <begin position="225"/>
        <end position="227"/>
    </location>
</feature>
<evidence type="ECO:0000313" key="4">
    <source>
        <dbReference type="EMBL" id="MCL6741790.1"/>
    </source>
</evidence>
<dbReference type="Proteomes" id="UP001165383">
    <property type="component" value="Unassembled WGS sequence"/>
</dbReference>
<comment type="caution">
    <text evidence="2">Lacks conserved residue(s) required for the propagation of feature annotation.</text>
</comment>
<reference evidence="4" key="1">
    <citation type="submission" date="2022-05" db="EMBL/GenBank/DDBJ databases">
        <authorList>
            <person name="Jo J.-H."/>
            <person name="Im W.-T."/>
        </authorList>
    </citation>
    <scope>NUCLEOTIDE SEQUENCE</scope>
    <source>
        <strain evidence="4">RB56-2</strain>
    </source>
</reference>
<proteinExistence type="predicted"/>
<dbReference type="EMBL" id="JAMGBB010000001">
    <property type="protein sequence ID" value="MCL6741790.1"/>
    <property type="molecule type" value="Genomic_DNA"/>
</dbReference>
<dbReference type="PANTHER" id="PTHR10728:SF40">
    <property type="entry name" value="PATATIN FAMILY PROTEIN"/>
    <property type="match status" value="1"/>
</dbReference>
<dbReference type="PROSITE" id="PS51635">
    <property type="entry name" value="PNPLA"/>
    <property type="match status" value="1"/>
</dbReference>
<keyword evidence="2" id="KW-0378">Hydrolase</keyword>
<evidence type="ECO:0000259" key="3">
    <source>
        <dbReference type="PROSITE" id="PS51635"/>
    </source>
</evidence>
<dbReference type="Pfam" id="PF01734">
    <property type="entry name" value="Patatin"/>
    <property type="match status" value="1"/>
</dbReference>
<dbReference type="Gene3D" id="3.40.1090.10">
    <property type="entry name" value="Cytosolic phospholipase A2 catalytic domain"/>
    <property type="match status" value="2"/>
</dbReference>
<keyword evidence="2" id="KW-0442">Lipid degradation</keyword>
<organism evidence="4 5">
    <name type="scientific">Sphingomonas brevis</name>
    <dbReference type="NCBI Taxonomy" id="2908206"/>
    <lineage>
        <taxon>Bacteria</taxon>
        <taxon>Pseudomonadati</taxon>
        <taxon>Pseudomonadota</taxon>
        <taxon>Alphaproteobacteria</taxon>
        <taxon>Sphingomonadales</taxon>
        <taxon>Sphingomonadaceae</taxon>
        <taxon>Sphingomonas</taxon>
    </lineage>
</organism>
<dbReference type="PANTHER" id="PTHR10728">
    <property type="entry name" value="CYTOSOLIC PHOSPHOLIPASE A2"/>
    <property type="match status" value="1"/>
</dbReference>
<gene>
    <name evidence="4" type="ORF">LZ518_11695</name>
</gene>
<accession>A0ABT0SBK3</accession>
<comment type="caution">
    <text evidence="4">The sequence shown here is derived from an EMBL/GenBank/DDBJ whole genome shotgun (WGS) entry which is preliminary data.</text>
</comment>
<dbReference type="InterPro" id="IPR016035">
    <property type="entry name" value="Acyl_Trfase/lysoPLipase"/>
</dbReference>
<keyword evidence="5" id="KW-1185">Reference proteome</keyword>
<protein>
    <submittedName>
        <fullName evidence="4">Patatin-like phospholipase family protein</fullName>
    </submittedName>
</protein>
<sequence length="382" mass="41169">MSDTEDPGFAVAPVENDGDEELTDGIGIALSGGGYRAMLFHLGFLWRLRDARLLKDADRISSVSGGSITAGALALAWPNIAWNDDGASFRRQVVDPIIALAHVTIDIPGALIGRIPGMSGTYVRSSYDKHLFHGATLQDLPDEPRFIFNATSLHSGKLFRFSKPYLAEWSFGRWMNPNNRLSEAVAASSAFPPVLSPVTTGVAGLVFDPAGGKGRKCPAAFRLTDGGVYDNLGLETLWKRKRTLFVSDGGAGFDYQDNPSSLLSLQALRVTIMMQDQIGMLRARQMIAGYNAPAGSPLKRTGFLASIGTQMKKDRPAGALPYNSGGADMMAATKTALRSMDDNHIKRLINWGYILADDRLRSSPDFSHLPPPNGLPFPGSAV</sequence>
<feature type="active site" description="Nucleophile" evidence="2">
    <location>
        <position position="64"/>
    </location>
</feature>
<keyword evidence="1 2" id="KW-0443">Lipid metabolism</keyword>
<evidence type="ECO:0000313" key="5">
    <source>
        <dbReference type="Proteomes" id="UP001165383"/>
    </source>
</evidence>
<dbReference type="InterPro" id="IPR002641">
    <property type="entry name" value="PNPLA_dom"/>
</dbReference>
<dbReference type="SUPFAM" id="SSF52151">
    <property type="entry name" value="FabD/lysophospholipase-like"/>
    <property type="match status" value="1"/>
</dbReference>
<dbReference type="RefSeq" id="WP_249916156.1">
    <property type="nucleotide sequence ID" value="NZ_JAMGBB010000001.1"/>
</dbReference>
<feature type="domain" description="PNPLA" evidence="3">
    <location>
        <begin position="29"/>
        <end position="238"/>
    </location>
</feature>